<feature type="transmembrane region" description="Helical" evidence="2">
    <location>
        <begin position="205"/>
        <end position="228"/>
    </location>
</feature>
<protein>
    <submittedName>
        <fullName evidence="3">Uncharacterized protein</fullName>
    </submittedName>
</protein>
<dbReference type="Proteomes" id="UP000479000">
    <property type="component" value="Unassembled WGS sequence"/>
</dbReference>
<dbReference type="EMBL" id="CADCXU010008326">
    <property type="protein sequence ID" value="CAA9999184.1"/>
    <property type="molecule type" value="Genomic_DNA"/>
</dbReference>
<sequence>MENKKNEKSKWTKKCKENNNKDPCSRERTYVHNYLQFTSVLGYRIASCQLRGSHQRNYPELVRARAPWAGAQIRSHLLPYLLRHLRHLLHHPRHLLLNLRHLLHNSHCVLHNLRHHLNHLSHLLPNVRHLLYYLPHHLHHLSRLLHHLNHLLCHLSHVLYHLSHLLHHLRHPFLNLRQILNNLRHHLHHLRHLSHHLRHLLPTSFTFFTTYVTFFTTYVTFFTTYVTFFSTYDSFFTTYITFFSTYITFFATFFSTLFATLFSTFFTTFFTSYSFFTVFKFVTPSSPLFPSSPSSLFSPSSSFSPSLPSFYHLLCHLHLVSPILLHHVLHLLHHLRRSLHLHRLLHLLYLFHHLLRHLFHKLILHLLCLHHIDHHHYRLHIPELLHHLVHLLLQFFNNLHLFHLLHIFRPPSPTMRTPSQKRQNNKMLHIMIVMLDNCLYTADPENVKSVPKNRNKGHLKIFKFAVRSGDALALERMHMYYHSHEKGDDAKMREILDIESRAAGGGDAGDDKSESVPPEDDSRNLKLDFAFNIINFINCHVILGSLICCALLLSSFTQIPNNNDLLKNVSHEMNASLVALKGGDERQRLNWDVTQFTLKCCGLSSFIDWCEPDNGTVECHVPNTCFTNRSNEVSVKSVTICIFSKLLHENVTIICRCRRKASTPKWTDSPPFSIEAATNSCWTYFAWICPSSGSSHT</sequence>
<dbReference type="SUPFAM" id="SSF48652">
    <property type="entry name" value="Tetraspanin"/>
    <property type="match status" value="1"/>
</dbReference>
<evidence type="ECO:0000256" key="1">
    <source>
        <dbReference type="SAM" id="MobiDB-lite"/>
    </source>
</evidence>
<proteinExistence type="predicted"/>
<gene>
    <name evidence="3" type="ORF">NTEN_LOCUS5467</name>
</gene>
<evidence type="ECO:0000313" key="4">
    <source>
        <dbReference type="Proteomes" id="UP000479000"/>
    </source>
</evidence>
<feature type="compositionally biased region" description="Basic and acidic residues" evidence="1">
    <location>
        <begin position="509"/>
        <end position="521"/>
    </location>
</feature>
<organism evidence="3 4">
    <name type="scientific">Nesidiocoris tenuis</name>
    <dbReference type="NCBI Taxonomy" id="355587"/>
    <lineage>
        <taxon>Eukaryota</taxon>
        <taxon>Metazoa</taxon>
        <taxon>Ecdysozoa</taxon>
        <taxon>Arthropoda</taxon>
        <taxon>Hexapoda</taxon>
        <taxon>Insecta</taxon>
        <taxon>Pterygota</taxon>
        <taxon>Neoptera</taxon>
        <taxon>Paraneoptera</taxon>
        <taxon>Hemiptera</taxon>
        <taxon>Heteroptera</taxon>
        <taxon>Panheteroptera</taxon>
        <taxon>Cimicomorpha</taxon>
        <taxon>Miridae</taxon>
        <taxon>Dicyphina</taxon>
        <taxon>Nesidiocoris</taxon>
    </lineage>
</organism>
<dbReference type="AlphaFoldDB" id="A0A6H5GA28"/>
<keyword evidence="2" id="KW-0812">Transmembrane</keyword>
<feature type="region of interest" description="Disordered" evidence="1">
    <location>
        <begin position="1"/>
        <end position="23"/>
    </location>
</feature>
<dbReference type="InterPro" id="IPR008952">
    <property type="entry name" value="Tetraspanin_EC2_sf"/>
</dbReference>
<evidence type="ECO:0000256" key="2">
    <source>
        <dbReference type="SAM" id="Phobius"/>
    </source>
</evidence>
<reference evidence="3 4" key="1">
    <citation type="submission" date="2020-02" db="EMBL/GenBank/DDBJ databases">
        <authorList>
            <person name="Ferguson B K."/>
        </authorList>
    </citation>
    <scope>NUCLEOTIDE SEQUENCE [LARGE SCALE GENOMIC DNA]</scope>
</reference>
<dbReference type="GO" id="GO:0016020">
    <property type="term" value="C:membrane"/>
    <property type="evidence" value="ECO:0007669"/>
    <property type="project" value="InterPro"/>
</dbReference>
<name>A0A6H5GA28_9HEMI</name>
<accession>A0A6H5GA28</accession>
<keyword evidence="2" id="KW-0472">Membrane</keyword>
<feature type="region of interest" description="Disordered" evidence="1">
    <location>
        <begin position="502"/>
        <end position="521"/>
    </location>
</feature>
<feature type="transmembrane region" description="Helical" evidence="2">
    <location>
        <begin position="240"/>
        <end position="262"/>
    </location>
</feature>
<dbReference type="Gene3D" id="1.10.1450.10">
    <property type="entry name" value="Tetraspanin"/>
    <property type="match status" value="1"/>
</dbReference>
<keyword evidence="2" id="KW-1133">Transmembrane helix</keyword>
<evidence type="ECO:0000313" key="3">
    <source>
        <dbReference type="EMBL" id="CAA9999184.1"/>
    </source>
</evidence>
<keyword evidence="4" id="KW-1185">Reference proteome</keyword>